<dbReference type="SMART" id="SM00072">
    <property type="entry name" value="GuKc"/>
    <property type="match status" value="1"/>
</dbReference>
<dbReference type="AlphaFoldDB" id="A0A183UK09"/>
<evidence type="ECO:0000256" key="1">
    <source>
        <dbReference type="ARBA" id="ARBA00022553"/>
    </source>
</evidence>
<dbReference type="PRINTS" id="PR01626">
    <property type="entry name" value="LCACHANNELB"/>
</dbReference>
<dbReference type="Gene3D" id="3.40.50.300">
    <property type="entry name" value="P-loop containing nucleotide triphosphate hydrolases"/>
    <property type="match status" value="1"/>
</dbReference>
<evidence type="ECO:0000259" key="3">
    <source>
        <dbReference type="SMART" id="SM00072"/>
    </source>
</evidence>
<dbReference type="Gene3D" id="2.30.30.40">
    <property type="entry name" value="SH3 Domains"/>
    <property type="match status" value="1"/>
</dbReference>
<reference evidence="6" key="1">
    <citation type="submission" date="2016-06" db="UniProtKB">
        <authorList>
            <consortium name="WormBaseParasite"/>
        </authorList>
    </citation>
    <scope>IDENTIFICATION</scope>
</reference>
<dbReference type="SUPFAM" id="SSF52540">
    <property type="entry name" value="P-loop containing nucleoside triphosphate hydrolases"/>
    <property type="match status" value="1"/>
</dbReference>
<dbReference type="InterPro" id="IPR000584">
    <property type="entry name" value="VDCC_L_bsu"/>
</dbReference>
<dbReference type="InterPro" id="IPR027417">
    <property type="entry name" value="P-loop_NTPase"/>
</dbReference>
<protein>
    <submittedName>
        <fullName evidence="6">Voltage-dependent L-type calcium channel subunit beta-4</fullName>
    </submittedName>
</protein>
<dbReference type="InterPro" id="IPR008145">
    <property type="entry name" value="GK/Ca_channel_bsu"/>
</dbReference>
<feature type="domain" description="Guanylate kinase/L-type calcium channel beta subunit" evidence="3">
    <location>
        <begin position="157"/>
        <end position="327"/>
    </location>
</feature>
<dbReference type="PANTHER" id="PTHR11824">
    <property type="entry name" value="VOLTAGE-DEPENDENT CALCIUM CHANNEL BETA SUBUNIT"/>
    <property type="match status" value="1"/>
</dbReference>
<dbReference type="CDD" id="cd11863">
    <property type="entry name" value="SH3_CACNB"/>
    <property type="match status" value="1"/>
</dbReference>
<organism evidence="5 6">
    <name type="scientific">Toxocara canis</name>
    <name type="common">Canine roundworm</name>
    <dbReference type="NCBI Taxonomy" id="6265"/>
    <lineage>
        <taxon>Eukaryota</taxon>
        <taxon>Metazoa</taxon>
        <taxon>Ecdysozoa</taxon>
        <taxon>Nematoda</taxon>
        <taxon>Chromadorea</taxon>
        <taxon>Rhabditida</taxon>
        <taxon>Spirurina</taxon>
        <taxon>Ascaridomorpha</taxon>
        <taxon>Ascaridoidea</taxon>
        <taxon>Toxocaridae</taxon>
        <taxon>Toxocara</taxon>
    </lineage>
</organism>
<dbReference type="WBParaSite" id="TCNE_0000882901-mRNA-1">
    <property type="protein sequence ID" value="TCNE_0000882901-mRNA-1"/>
    <property type="gene ID" value="TCNE_0000882901"/>
</dbReference>
<proteinExistence type="predicted"/>
<evidence type="ECO:0000256" key="2">
    <source>
        <dbReference type="SAM" id="MobiDB-lite"/>
    </source>
</evidence>
<dbReference type="Proteomes" id="UP000050794">
    <property type="component" value="Unassembled WGS sequence"/>
</dbReference>
<gene>
    <name evidence="4" type="ORF">TCNE_LOCUS8829</name>
</gene>
<evidence type="ECO:0000313" key="5">
    <source>
        <dbReference type="Proteomes" id="UP000050794"/>
    </source>
</evidence>
<sequence length="381" mass="43530">MHSLIRQHLQHYLNAYKQSQRDVDVSGICSIEDPFSQLPDSKVNNQIRTRQCEKQASEQLENAKYKAVAFALRTNVAYDGQLDDDVPVPGCALSFQKRQFLHIKEKFNDDWWIGRLVKDGAELGFVPSPSKLENTKETRPVKILNPEPRGPYDVVPIMRPVCLVGPSLKGFQVTDMMHKAIFDFLKVRFYGRIIMTRVTADIGFSRRQTLGRAEWQTSSAQAEIDRIFELGRMMQLVVLDCDRVNHPLQVAKTSLAPLIVYIRVSSNKVLQRLIKSRGKSQTRSMSAQIMAAEKLLQCPETLYDAIIDENRLDDACEHLADFLEMYWRATHPNVDSTPRKETRRSTSHTIGTRHNSPDGRSRGGRSTSSEFLFDKPYMGKN</sequence>
<keyword evidence="1" id="KW-0597">Phosphoprotein</keyword>
<accession>A0A183UK09</accession>
<reference evidence="4 5" key="2">
    <citation type="submission" date="2018-11" db="EMBL/GenBank/DDBJ databases">
        <authorList>
            <consortium name="Pathogen Informatics"/>
        </authorList>
    </citation>
    <scope>NUCLEOTIDE SEQUENCE [LARGE SCALE GENOMIC DNA]</scope>
</reference>
<feature type="region of interest" description="Disordered" evidence="2">
    <location>
        <begin position="333"/>
        <end position="381"/>
    </location>
</feature>
<dbReference type="GO" id="GO:0005891">
    <property type="term" value="C:voltage-gated calcium channel complex"/>
    <property type="evidence" value="ECO:0007669"/>
    <property type="project" value="InterPro"/>
</dbReference>
<dbReference type="EMBL" id="UYWY01020007">
    <property type="protein sequence ID" value="VDM40150.1"/>
    <property type="molecule type" value="Genomic_DNA"/>
</dbReference>
<keyword evidence="5" id="KW-1185">Reference proteome</keyword>
<evidence type="ECO:0000313" key="6">
    <source>
        <dbReference type="WBParaSite" id="TCNE_0000882901-mRNA-1"/>
    </source>
</evidence>
<evidence type="ECO:0000313" key="4">
    <source>
        <dbReference type="EMBL" id="VDM40150.1"/>
    </source>
</evidence>
<name>A0A183UK09_TOXCA</name>
<dbReference type="InterPro" id="IPR036028">
    <property type="entry name" value="SH3-like_dom_sf"/>
</dbReference>
<dbReference type="GO" id="GO:0005245">
    <property type="term" value="F:voltage-gated calcium channel activity"/>
    <property type="evidence" value="ECO:0007669"/>
    <property type="project" value="InterPro"/>
</dbReference>
<dbReference type="Pfam" id="PF00625">
    <property type="entry name" value="Guanylate_kin"/>
    <property type="match status" value="1"/>
</dbReference>
<dbReference type="SUPFAM" id="SSF50044">
    <property type="entry name" value="SH3-domain"/>
    <property type="match status" value="1"/>
</dbReference>